<gene>
    <name evidence="2" type="ORF">BJ322DRAFT_1025495</name>
</gene>
<reference evidence="2" key="1">
    <citation type="journal article" date="2020" name="Nat. Commun.">
        <title>Large-scale genome sequencing of mycorrhizal fungi provides insights into the early evolution of symbiotic traits.</title>
        <authorList>
            <person name="Miyauchi S."/>
            <person name="Kiss E."/>
            <person name="Kuo A."/>
            <person name="Drula E."/>
            <person name="Kohler A."/>
            <person name="Sanchez-Garcia M."/>
            <person name="Morin E."/>
            <person name="Andreopoulos B."/>
            <person name="Barry K.W."/>
            <person name="Bonito G."/>
            <person name="Buee M."/>
            <person name="Carver A."/>
            <person name="Chen C."/>
            <person name="Cichocki N."/>
            <person name="Clum A."/>
            <person name="Culley D."/>
            <person name="Crous P.W."/>
            <person name="Fauchery L."/>
            <person name="Girlanda M."/>
            <person name="Hayes R.D."/>
            <person name="Keri Z."/>
            <person name="LaButti K."/>
            <person name="Lipzen A."/>
            <person name="Lombard V."/>
            <person name="Magnuson J."/>
            <person name="Maillard F."/>
            <person name="Murat C."/>
            <person name="Nolan M."/>
            <person name="Ohm R.A."/>
            <person name="Pangilinan J."/>
            <person name="Pereira M.F."/>
            <person name="Perotto S."/>
            <person name="Peter M."/>
            <person name="Pfister S."/>
            <person name="Riley R."/>
            <person name="Sitrit Y."/>
            <person name="Stielow J.B."/>
            <person name="Szollosi G."/>
            <person name="Zifcakova L."/>
            <person name="Stursova M."/>
            <person name="Spatafora J.W."/>
            <person name="Tedersoo L."/>
            <person name="Vaario L.M."/>
            <person name="Yamada A."/>
            <person name="Yan M."/>
            <person name="Wang P."/>
            <person name="Xu J."/>
            <person name="Bruns T."/>
            <person name="Baldrian P."/>
            <person name="Vilgalys R."/>
            <person name="Dunand C."/>
            <person name="Henrissat B."/>
            <person name="Grigoriev I.V."/>
            <person name="Hibbett D."/>
            <person name="Nagy L.G."/>
            <person name="Martin F.M."/>
        </authorList>
    </citation>
    <scope>NUCLEOTIDE SEQUENCE</scope>
    <source>
        <strain evidence="2">UH-Tt-Lm1</strain>
    </source>
</reference>
<feature type="region of interest" description="Disordered" evidence="1">
    <location>
        <begin position="435"/>
        <end position="454"/>
    </location>
</feature>
<evidence type="ECO:0000313" key="2">
    <source>
        <dbReference type="EMBL" id="KAF9777928.1"/>
    </source>
</evidence>
<evidence type="ECO:0000256" key="1">
    <source>
        <dbReference type="SAM" id="MobiDB-lite"/>
    </source>
</evidence>
<comment type="caution">
    <text evidence="2">The sequence shown here is derived from an EMBL/GenBank/DDBJ whole genome shotgun (WGS) entry which is preliminary data.</text>
</comment>
<sequence>MPFATENVLEMLMAINSFGPRFDPQSIPSYSDWLANHTFDPFGPDPFSPIPTADPGISFYSQSQGESRVKEGTNVGSRVDRGQRSSEDMLQVPKERSRFAFAQERVGQTVDRSRVPVQTKATSTRVPRVVGPRPPRYQRGSCARHEPPLAIPKAVYPLPTWLTRFEDHEDKLLAEFCPPPEGSTSPISDSLSGSPESGSGCADDEVSGWYSAKEEVEDCESFEFDTYSDSESESSAPASYWSRSAAAFDWPAPHQGSRVEGYSRVGAVTPHEFLPEVSPSLSWSVFANPPVDGPTTASPARSSSTLFSVYDFADVDIPEAATDQRLAEMEEGDGVKSGSSSGSLLESYKEEEEGWCDRFDLTGYTSLPQQSWSLCMAAGLEPPPLMYPVTVQLPNLEEDEDAELDAIVVSPRSPAFDWVRRLRALPPPTFLIGGLGYPGQEGTQGPVWPPDATP</sequence>
<dbReference type="OrthoDB" id="10598498at2759"/>
<evidence type="ECO:0000313" key="3">
    <source>
        <dbReference type="Proteomes" id="UP000736335"/>
    </source>
</evidence>
<feature type="region of interest" description="Disordered" evidence="1">
    <location>
        <begin position="176"/>
        <end position="205"/>
    </location>
</feature>
<proteinExistence type="predicted"/>
<protein>
    <submittedName>
        <fullName evidence="2">Uncharacterized protein</fullName>
    </submittedName>
</protein>
<name>A0A9P6H2N9_9AGAM</name>
<accession>A0A9P6H2N9</accession>
<feature type="region of interest" description="Disordered" evidence="1">
    <location>
        <begin position="119"/>
        <end position="144"/>
    </location>
</feature>
<keyword evidence="3" id="KW-1185">Reference proteome</keyword>
<reference evidence="2" key="2">
    <citation type="submission" date="2020-11" db="EMBL/GenBank/DDBJ databases">
        <authorList>
            <consortium name="DOE Joint Genome Institute"/>
            <person name="Kuo A."/>
            <person name="Miyauchi S."/>
            <person name="Kiss E."/>
            <person name="Drula E."/>
            <person name="Kohler A."/>
            <person name="Sanchez-Garcia M."/>
            <person name="Andreopoulos B."/>
            <person name="Barry K.W."/>
            <person name="Bonito G."/>
            <person name="Buee M."/>
            <person name="Carver A."/>
            <person name="Chen C."/>
            <person name="Cichocki N."/>
            <person name="Clum A."/>
            <person name="Culley D."/>
            <person name="Crous P.W."/>
            <person name="Fauchery L."/>
            <person name="Girlanda M."/>
            <person name="Hayes R."/>
            <person name="Keri Z."/>
            <person name="Labutti K."/>
            <person name="Lipzen A."/>
            <person name="Lombard V."/>
            <person name="Magnuson J."/>
            <person name="Maillard F."/>
            <person name="Morin E."/>
            <person name="Murat C."/>
            <person name="Nolan M."/>
            <person name="Ohm R."/>
            <person name="Pangilinan J."/>
            <person name="Pereira M."/>
            <person name="Perotto S."/>
            <person name="Peter M."/>
            <person name="Riley R."/>
            <person name="Sitrit Y."/>
            <person name="Stielow B."/>
            <person name="Szollosi G."/>
            <person name="Zifcakova L."/>
            <person name="Stursova M."/>
            <person name="Spatafora J.W."/>
            <person name="Tedersoo L."/>
            <person name="Vaario L.-M."/>
            <person name="Yamada A."/>
            <person name="Yan M."/>
            <person name="Wang P."/>
            <person name="Xu J."/>
            <person name="Bruns T."/>
            <person name="Baldrian P."/>
            <person name="Vilgalys R."/>
            <person name="Henrissat B."/>
            <person name="Grigoriev I.V."/>
            <person name="Hibbett D."/>
            <person name="Nagy L.G."/>
            <person name="Martin F.M."/>
        </authorList>
    </citation>
    <scope>NUCLEOTIDE SEQUENCE</scope>
    <source>
        <strain evidence="2">UH-Tt-Lm1</strain>
    </source>
</reference>
<dbReference type="Proteomes" id="UP000736335">
    <property type="component" value="Unassembled WGS sequence"/>
</dbReference>
<feature type="region of interest" description="Disordered" evidence="1">
    <location>
        <begin position="63"/>
        <end position="89"/>
    </location>
</feature>
<organism evidence="2 3">
    <name type="scientific">Thelephora terrestris</name>
    <dbReference type="NCBI Taxonomy" id="56493"/>
    <lineage>
        <taxon>Eukaryota</taxon>
        <taxon>Fungi</taxon>
        <taxon>Dikarya</taxon>
        <taxon>Basidiomycota</taxon>
        <taxon>Agaricomycotina</taxon>
        <taxon>Agaricomycetes</taxon>
        <taxon>Thelephorales</taxon>
        <taxon>Thelephoraceae</taxon>
        <taxon>Thelephora</taxon>
    </lineage>
</organism>
<feature type="compositionally biased region" description="Low complexity" evidence="1">
    <location>
        <begin position="182"/>
        <end position="200"/>
    </location>
</feature>
<dbReference type="AlphaFoldDB" id="A0A9P6H2N9"/>
<feature type="compositionally biased region" description="Basic and acidic residues" evidence="1">
    <location>
        <begin position="78"/>
        <end position="89"/>
    </location>
</feature>
<dbReference type="EMBL" id="WIUZ02000026">
    <property type="protein sequence ID" value="KAF9777928.1"/>
    <property type="molecule type" value="Genomic_DNA"/>
</dbReference>